<evidence type="ECO:0000313" key="2">
    <source>
        <dbReference type="EMBL" id="SEF54590.1"/>
    </source>
</evidence>
<gene>
    <name evidence="2" type="ORF">SAMN05216354_0722</name>
</gene>
<keyword evidence="1" id="KW-0732">Signal</keyword>
<evidence type="ECO:0000256" key="1">
    <source>
        <dbReference type="SAM" id="SignalP"/>
    </source>
</evidence>
<feature type="signal peptide" evidence="1">
    <location>
        <begin position="1"/>
        <end position="21"/>
    </location>
</feature>
<dbReference type="Proteomes" id="UP000236735">
    <property type="component" value="Unassembled WGS sequence"/>
</dbReference>
<sequence>MKRTITVLASLLILGATSTKAESADSYEEFEESKIRINVTGELNSADAWKLEAGCHWFPIPFVGVGGSLGYYRQFSTTDIARGDTWWTNEDSEKAQNLFLHPSAIFFSPYIFRKSDYAICLYGELGTLLTIPYDRIDIDINPNEVRIPENRKSISSSKGAWCFFDGKIGLSLRVNKGTITLGYSYSTLDVYAQRRTMKYDNQKFDQFYPKAKGTHGAFLSIQIGL</sequence>
<organism evidence="2 3">
    <name type="scientific">Xylanibacter ruminicola</name>
    <name type="common">Prevotella ruminicola</name>
    <dbReference type="NCBI Taxonomy" id="839"/>
    <lineage>
        <taxon>Bacteria</taxon>
        <taxon>Pseudomonadati</taxon>
        <taxon>Bacteroidota</taxon>
        <taxon>Bacteroidia</taxon>
        <taxon>Bacteroidales</taxon>
        <taxon>Prevotellaceae</taxon>
        <taxon>Xylanibacter</taxon>
    </lineage>
</organism>
<evidence type="ECO:0000313" key="3">
    <source>
        <dbReference type="Proteomes" id="UP000236735"/>
    </source>
</evidence>
<dbReference type="AlphaFoldDB" id="A0A1H5SVN2"/>
<dbReference type="RefSeq" id="WP_146063080.1">
    <property type="nucleotide sequence ID" value="NZ_FNUV01000002.1"/>
</dbReference>
<feature type="chain" id="PRO_5009284389" description="Outer membrane protein beta-barrel domain-containing protein" evidence="1">
    <location>
        <begin position="22"/>
        <end position="225"/>
    </location>
</feature>
<reference evidence="2 3" key="1">
    <citation type="submission" date="2016-10" db="EMBL/GenBank/DDBJ databases">
        <authorList>
            <person name="de Groot N.N."/>
        </authorList>
    </citation>
    <scope>NUCLEOTIDE SEQUENCE [LARGE SCALE GENOMIC DNA]</scope>
    <source>
        <strain evidence="2 3">AR32</strain>
    </source>
</reference>
<evidence type="ECO:0008006" key="4">
    <source>
        <dbReference type="Google" id="ProtNLM"/>
    </source>
</evidence>
<proteinExistence type="predicted"/>
<dbReference type="EMBL" id="FNUV01000002">
    <property type="protein sequence ID" value="SEF54590.1"/>
    <property type="molecule type" value="Genomic_DNA"/>
</dbReference>
<accession>A0A1H5SVN2</accession>
<protein>
    <recommendedName>
        <fullName evidence="4">Outer membrane protein beta-barrel domain-containing protein</fullName>
    </recommendedName>
</protein>
<name>A0A1H5SVN2_XYLRU</name>